<organism evidence="5 8">
    <name type="scientific">Mycobacterium persicum</name>
    <dbReference type="NCBI Taxonomy" id="1487726"/>
    <lineage>
        <taxon>Bacteria</taxon>
        <taxon>Bacillati</taxon>
        <taxon>Actinomycetota</taxon>
        <taxon>Actinomycetes</taxon>
        <taxon>Mycobacteriales</taxon>
        <taxon>Mycobacteriaceae</taxon>
        <taxon>Mycobacterium</taxon>
    </lineage>
</organism>
<dbReference type="GO" id="GO:0004609">
    <property type="term" value="F:phosphatidylserine decarboxylase activity"/>
    <property type="evidence" value="ECO:0007669"/>
    <property type="project" value="UniProtKB-EC"/>
</dbReference>
<keyword evidence="2" id="KW-0865">Zymogen</keyword>
<dbReference type="PANTHER" id="PTHR10067">
    <property type="entry name" value="PHOSPHATIDYLSERINE DECARBOXYLASE"/>
    <property type="match status" value="1"/>
</dbReference>
<gene>
    <name evidence="5" type="primary">psd_2</name>
    <name evidence="5" type="ORF">LAUMK42_01879</name>
    <name evidence="6" type="ORF">LAUMK4_01663</name>
</gene>
<sequence>MAYHLLVVAAVGGDGNFEDGHMSEPDAIIQKLRDILDKEQGLESLLERSLVKARNWAEEELNPRLFAALEWPTDIGEYEDYLKRYLRWVPHESNGDAWKNEQRQAQEVSDRMGHFYFLVDQKVDGEAPQDSDAFREWMTDFARRWGDFLDTPESFGPQALQSFIDNAPEYRIEESLVDGVPNAPSGWLTANQFIAREINGGLRPIAEPASNLVATSPADCHYQHAYDIDADSNIPATKVKNRKYGNIKQLLEGSAYSERFARGTFVHYMLPVHAYHRYHLPVAGVIKESFRINGKVFMQVGIENHELRASDSASSGYEFSQTRGVVTIDTAESDCGNIGVVAVIPVGMAHVSSVVLTSVAGKHMSKGEEFGYFQFGGSDIIILFQEGVSREIDTSQKFRLVGTPVARCRLRSA</sequence>
<dbReference type="EMBL" id="UPHM01000033">
    <property type="protein sequence ID" value="VAZ91153.1"/>
    <property type="molecule type" value="Genomic_DNA"/>
</dbReference>
<keyword evidence="3 5" id="KW-0456">Lyase</keyword>
<dbReference type="PANTHER" id="PTHR10067:SF13">
    <property type="entry name" value="PHOSPHATIDYLSERINE DECARBOXYLASE"/>
    <property type="match status" value="1"/>
</dbReference>
<keyword evidence="1" id="KW-0210">Decarboxylase</keyword>
<dbReference type="EMBL" id="UPHL01000045">
    <property type="protein sequence ID" value="VAZ83067.1"/>
    <property type="molecule type" value="Genomic_DNA"/>
</dbReference>
<comment type="caution">
    <text evidence="5">The sequence shown here is derived from an EMBL/GenBank/DDBJ whole genome shotgun (WGS) entry which is preliminary data.</text>
</comment>
<name>A0AB38UQQ0_9MYCO</name>
<evidence type="ECO:0000256" key="3">
    <source>
        <dbReference type="ARBA" id="ARBA00023239"/>
    </source>
</evidence>
<evidence type="ECO:0000256" key="4">
    <source>
        <dbReference type="ARBA" id="ARBA00023317"/>
    </source>
</evidence>
<evidence type="ECO:0000256" key="1">
    <source>
        <dbReference type="ARBA" id="ARBA00022793"/>
    </source>
</evidence>
<evidence type="ECO:0000313" key="8">
    <source>
        <dbReference type="Proteomes" id="UP000279331"/>
    </source>
</evidence>
<keyword evidence="7" id="KW-1185">Reference proteome</keyword>
<evidence type="ECO:0000313" key="7">
    <source>
        <dbReference type="Proteomes" id="UP000271464"/>
    </source>
</evidence>
<dbReference type="GO" id="GO:0008654">
    <property type="term" value="P:phospholipid biosynthetic process"/>
    <property type="evidence" value="ECO:0007669"/>
    <property type="project" value="InterPro"/>
</dbReference>
<dbReference type="EC" id="4.1.1.65" evidence="5"/>
<dbReference type="AlphaFoldDB" id="A0AB38UQQ0"/>
<keyword evidence="4" id="KW-0670">Pyruvate</keyword>
<reference evidence="7 8" key="1">
    <citation type="submission" date="2018-09" db="EMBL/GenBank/DDBJ databases">
        <authorList>
            <person name="Tagini F."/>
        </authorList>
    </citation>
    <scope>NUCLEOTIDE SEQUENCE [LARGE SCALE GENOMIC DNA]</scope>
    <source>
        <strain evidence="6 7">MK4</strain>
        <strain evidence="5 8">MK42</strain>
    </source>
</reference>
<dbReference type="Proteomes" id="UP000279331">
    <property type="component" value="Unassembled WGS sequence"/>
</dbReference>
<accession>A0AB38UQQ0</accession>
<evidence type="ECO:0000256" key="2">
    <source>
        <dbReference type="ARBA" id="ARBA00023145"/>
    </source>
</evidence>
<evidence type="ECO:0000313" key="5">
    <source>
        <dbReference type="EMBL" id="VAZ83067.1"/>
    </source>
</evidence>
<protein>
    <submittedName>
        <fullName evidence="5">Phosphatidylserine decarboxylase proenzyme</fullName>
        <ecNumber evidence="5">4.1.1.65</ecNumber>
    </submittedName>
</protein>
<dbReference type="InterPro" id="IPR003817">
    <property type="entry name" value="PS_Dcarbxylase"/>
</dbReference>
<dbReference type="Pfam" id="PF02666">
    <property type="entry name" value="PS_Dcarbxylase"/>
    <property type="match status" value="1"/>
</dbReference>
<dbReference type="Proteomes" id="UP000271464">
    <property type="component" value="Unassembled WGS sequence"/>
</dbReference>
<evidence type="ECO:0000313" key="6">
    <source>
        <dbReference type="EMBL" id="VAZ91153.1"/>
    </source>
</evidence>
<proteinExistence type="predicted"/>